<organism evidence="1 2">
    <name type="scientific">Kistimonas scapharcae</name>
    <dbReference type="NCBI Taxonomy" id="1036133"/>
    <lineage>
        <taxon>Bacteria</taxon>
        <taxon>Pseudomonadati</taxon>
        <taxon>Pseudomonadota</taxon>
        <taxon>Gammaproteobacteria</taxon>
        <taxon>Oceanospirillales</taxon>
        <taxon>Endozoicomonadaceae</taxon>
        <taxon>Kistimonas</taxon>
    </lineage>
</organism>
<proteinExistence type="predicted"/>
<dbReference type="EMBL" id="BAABFL010000475">
    <property type="protein sequence ID" value="GAA4652442.1"/>
    <property type="molecule type" value="Genomic_DNA"/>
</dbReference>
<name>A0ABP8VBU3_9GAMM</name>
<dbReference type="Proteomes" id="UP001500604">
    <property type="component" value="Unassembled WGS sequence"/>
</dbReference>
<keyword evidence="2" id="KW-1185">Reference proteome</keyword>
<reference evidence="2" key="1">
    <citation type="journal article" date="2019" name="Int. J. Syst. Evol. Microbiol.">
        <title>The Global Catalogue of Microorganisms (GCM) 10K type strain sequencing project: providing services to taxonomists for standard genome sequencing and annotation.</title>
        <authorList>
            <consortium name="The Broad Institute Genomics Platform"/>
            <consortium name="The Broad Institute Genome Sequencing Center for Infectious Disease"/>
            <person name="Wu L."/>
            <person name="Ma J."/>
        </authorList>
    </citation>
    <scope>NUCLEOTIDE SEQUENCE [LARGE SCALE GENOMIC DNA]</scope>
    <source>
        <strain evidence="2">JCM 17805</strain>
    </source>
</reference>
<evidence type="ECO:0000313" key="2">
    <source>
        <dbReference type="Proteomes" id="UP001500604"/>
    </source>
</evidence>
<dbReference type="PROSITE" id="PS51257">
    <property type="entry name" value="PROKAR_LIPOPROTEIN"/>
    <property type="match status" value="1"/>
</dbReference>
<accession>A0ABP8VBU3</accession>
<evidence type="ECO:0008006" key="3">
    <source>
        <dbReference type="Google" id="ProtNLM"/>
    </source>
</evidence>
<comment type="caution">
    <text evidence="1">The sequence shown here is derived from an EMBL/GenBank/DDBJ whole genome shotgun (WGS) entry which is preliminary data.</text>
</comment>
<gene>
    <name evidence="1" type="ORF">GCM10023116_47260</name>
</gene>
<evidence type="ECO:0000313" key="1">
    <source>
        <dbReference type="EMBL" id="GAA4652442.1"/>
    </source>
</evidence>
<protein>
    <recommendedName>
        <fullName evidence="3">Lipoprotein</fullName>
    </recommendedName>
</protein>
<sequence length="152" mass="17244">MKKDVQGLIEPMNKVVTLALCMAFLSGCATGLNSYQEHEMRYYHANGMSVEEKNPTTAAALGFLPGGGSFYTREPGLGVLNLLTWPLSIFWDPVSGYNGASSINYYATKANIKRLKNKDLRRLEEKLQTKTISMEQYMLEKRRIDDKYDFEV</sequence>